<keyword evidence="2" id="KW-0238">DNA-binding</keyword>
<evidence type="ECO:0000313" key="4">
    <source>
        <dbReference type="EMBL" id="NWJ83827.1"/>
    </source>
</evidence>
<dbReference type="Proteomes" id="UP000547822">
    <property type="component" value="Unassembled WGS sequence"/>
</dbReference>
<dbReference type="EMBL" id="JACATI010000001">
    <property type="protein sequence ID" value="NWJ19607.1"/>
    <property type="molecule type" value="Genomic_DNA"/>
</dbReference>
<evidence type="ECO:0000313" key="15">
    <source>
        <dbReference type="Proteomes" id="UP000575480"/>
    </source>
</evidence>
<evidence type="ECO:0000313" key="7">
    <source>
        <dbReference type="EMBL" id="NWK08388.1"/>
    </source>
</evidence>
<evidence type="ECO:0000313" key="3">
    <source>
        <dbReference type="EMBL" id="NWJ56824.1"/>
    </source>
</evidence>
<dbReference type="EMBL" id="JACATD010000001">
    <property type="protein sequence ID" value="NWK00445.1"/>
    <property type="molecule type" value="Genomic_DNA"/>
</dbReference>
<dbReference type="EMBL" id="JACATF010000008">
    <property type="protein sequence ID" value="NWK07397.1"/>
    <property type="molecule type" value="Genomic_DNA"/>
</dbReference>
<dbReference type="EMBL" id="JACATE010000004">
    <property type="protein sequence ID" value="NWJ28508.1"/>
    <property type="molecule type" value="Genomic_DNA"/>
</dbReference>
<name>A0A7K4MH51_9ARCH</name>
<dbReference type="EMBL" id="JACATG010000001">
    <property type="protein sequence ID" value="NWK13270.1"/>
    <property type="molecule type" value="Genomic_DNA"/>
</dbReference>
<dbReference type="InterPro" id="IPR012340">
    <property type="entry name" value="NA-bd_OB-fold"/>
</dbReference>
<organism evidence="2 14">
    <name type="scientific">Marine Group I thaumarchaeote</name>
    <dbReference type="NCBI Taxonomy" id="2511932"/>
    <lineage>
        <taxon>Archaea</taxon>
        <taxon>Nitrososphaerota</taxon>
        <taxon>Marine Group I</taxon>
    </lineage>
</organism>
<dbReference type="Proteomes" id="UP000549797">
    <property type="component" value="Unassembled WGS sequence"/>
</dbReference>
<dbReference type="EMBL" id="JACATJ010000001">
    <property type="protein sequence ID" value="NWK08388.1"/>
    <property type="molecule type" value="Genomic_DNA"/>
</dbReference>
<dbReference type="Proteomes" id="UP000563820">
    <property type="component" value="Unassembled WGS sequence"/>
</dbReference>
<proteinExistence type="predicted"/>
<dbReference type="AlphaFoldDB" id="A0A7K4MH51"/>
<dbReference type="Gene3D" id="2.40.50.140">
    <property type="entry name" value="Nucleic acid-binding proteins"/>
    <property type="match status" value="1"/>
</dbReference>
<dbReference type="GO" id="GO:0003677">
    <property type="term" value="F:DNA binding"/>
    <property type="evidence" value="ECO:0007669"/>
    <property type="project" value="UniProtKB-KW"/>
</dbReference>
<evidence type="ECO:0000313" key="13">
    <source>
        <dbReference type="Proteomes" id="UP000559282"/>
    </source>
</evidence>
<evidence type="ECO:0000313" key="9">
    <source>
        <dbReference type="Proteomes" id="UP000520052"/>
    </source>
</evidence>
<evidence type="ECO:0000313" key="2">
    <source>
        <dbReference type="EMBL" id="NWJ28508.1"/>
    </source>
</evidence>
<dbReference type="SUPFAM" id="SSF50249">
    <property type="entry name" value="Nucleic acid-binding proteins"/>
    <property type="match status" value="1"/>
</dbReference>
<evidence type="ECO:0000313" key="16">
    <source>
        <dbReference type="Proteomes" id="UP000587702"/>
    </source>
</evidence>
<dbReference type="Proteomes" id="UP000520052">
    <property type="component" value="Unassembled WGS sequence"/>
</dbReference>
<evidence type="ECO:0000313" key="8">
    <source>
        <dbReference type="EMBL" id="NWK13270.1"/>
    </source>
</evidence>
<gene>
    <name evidence="5" type="ORF">HX840_00795</name>
    <name evidence="6" type="ORF">HX847_03115</name>
    <name evidence="2" type="ORF">HX848_03855</name>
    <name evidence="7" type="ORF">HX852_01090</name>
    <name evidence="8" type="ORF">HX853_01310</name>
    <name evidence="4" type="ORF">HX854_03730</name>
    <name evidence="3" type="ORF">HX858_03560</name>
    <name evidence="1" type="ORF">HX860_00775</name>
</gene>
<evidence type="ECO:0000313" key="5">
    <source>
        <dbReference type="EMBL" id="NWK00445.1"/>
    </source>
</evidence>
<evidence type="ECO:0000313" key="14">
    <source>
        <dbReference type="Proteomes" id="UP000563820"/>
    </source>
</evidence>
<dbReference type="Proteomes" id="UP000559282">
    <property type="component" value="Unassembled WGS sequence"/>
</dbReference>
<accession>A0A7K4MH51</accession>
<dbReference type="EMBL" id="JACATC010000004">
    <property type="protein sequence ID" value="NWJ83827.1"/>
    <property type="molecule type" value="Genomic_DNA"/>
</dbReference>
<evidence type="ECO:0000313" key="10">
    <source>
        <dbReference type="Proteomes" id="UP000535457"/>
    </source>
</evidence>
<reference evidence="9 10" key="1">
    <citation type="journal article" date="2019" name="Environ. Microbiol.">
        <title>Genomics insights into ecotype formation of ammonia-oxidizing archaea in the deep ocean.</title>
        <authorList>
            <person name="Wang Y."/>
            <person name="Huang J.M."/>
            <person name="Cui G.J."/>
            <person name="Nunoura T."/>
            <person name="Takaki Y."/>
            <person name="Li W.L."/>
            <person name="Li J."/>
            <person name="Gao Z.M."/>
            <person name="Takai K."/>
            <person name="Zhang A.Q."/>
            <person name="Stepanauskas R."/>
        </authorList>
    </citation>
    <scope>NUCLEOTIDE SEQUENCE [LARGE SCALE GENOMIC DNA]</scope>
    <source>
        <strain evidence="7 12">D1a</strain>
        <strain evidence="1 16">L14</strain>
        <strain evidence="3 15">L15a</strain>
        <strain evidence="8 10">L19a</strain>
        <strain evidence="6 13">T1C4</strain>
        <strain evidence="2 14">T1L11</strain>
        <strain evidence="5 11">T1L9</strain>
        <strain evidence="4 9">T3L1</strain>
    </source>
</reference>
<comment type="caution">
    <text evidence="2">The sequence shown here is derived from an EMBL/GenBank/DDBJ whole genome shotgun (WGS) entry which is preliminary data.</text>
</comment>
<dbReference type="Proteomes" id="UP000575480">
    <property type="component" value="Unassembled WGS sequence"/>
</dbReference>
<evidence type="ECO:0000313" key="12">
    <source>
        <dbReference type="Proteomes" id="UP000549797"/>
    </source>
</evidence>
<dbReference type="Proteomes" id="UP000535457">
    <property type="component" value="Unassembled WGS sequence"/>
</dbReference>
<protein>
    <submittedName>
        <fullName evidence="2">DNA-binding protein</fullName>
    </submittedName>
</protein>
<dbReference type="Proteomes" id="UP000587702">
    <property type="component" value="Unassembled WGS sequence"/>
</dbReference>
<evidence type="ECO:0000313" key="11">
    <source>
        <dbReference type="Proteomes" id="UP000547822"/>
    </source>
</evidence>
<reference evidence="2" key="2">
    <citation type="submission" date="2020-06" db="EMBL/GenBank/DDBJ databases">
        <authorList>
            <person name="Wang Y."/>
        </authorList>
    </citation>
    <scope>NUCLEOTIDE SEQUENCE</scope>
    <source>
        <strain evidence="7">D1a</strain>
        <strain evidence="1">L14</strain>
        <strain evidence="3">L15a</strain>
        <strain evidence="8">L19a</strain>
        <strain evidence="6">T1C4</strain>
        <strain evidence="2">T1L11</strain>
        <strain evidence="5">T1L9</strain>
        <strain evidence="4">T3L1</strain>
    </source>
</reference>
<sequence>MSEFIPISEAKKMRSGVNVEAEVKSKGESRTVNLKSGGTIDVCDAIISNGETEDDQMKLTLWGDDIKAVNVGDKVVITNGYTNEFKGEVSLTKGKFGKMEINPQ</sequence>
<dbReference type="EMBL" id="JACATH010000002">
    <property type="protein sequence ID" value="NWJ56824.1"/>
    <property type="molecule type" value="Genomic_DNA"/>
</dbReference>
<evidence type="ECO:0000313" key="1">
    <source>
        <dbReference type="EMBL" id="NWJ19607.1"/>
    </source>
</evidence>
<evidence type="ECO:0000313" key="6">
    <source>
        <dbReference type="EMBL" id="NWK07397.1"/>
    </source>
</evidence>